<dbReference type="InterPro" id="IPR007844">
    <property type="entry name" value="AsmA"/>
</dbReference>
<feature type="region of interest" description="Disordered" evidence="1">
    <location>
        <begin position="597"/>
        <end position="619"/>
    </location>
</feature>
<evidence type="ECO:0000256" key="1">
    <source>
        <dbReference type="SAM" id="MobiDB-lite"/>
    </source>
</evidence>
<dbReference type="PANTHER" id="PTHR30441">
    <property type="entry name" value="DUF748 DOMAIN-CONTAINING PROTEIN"/>
    <property type="match status" value="1"/>
</dbReference>
<protein>
    <submittedName>
        <fullName evidence="4">AsmA family protein</fullName>
    </submittedName>
</protein>
<dbReference type="Pfam" id="PF05170">
    <property type="entry name" value="AsmA"/>
    <property type="match status" value="1"/>
</dbReference>
<evidence type="ECO:0000313" key="5">
    <source>
        <dbReference type="Proteomes" id="UP001169006"/>
    </source>
</evidence>
<organism evidence="4 5">
    <name type="scientific">Rhizobium oryzicola</name>
    <dbReference type="NCBI Taxonomy" id="1232668"/>
    <lineage>
        <taxon>Bacteria</taxon>
        <taxon>Pseudomonadati</taxon>
        <taxon>Pseudomonadota</taxon>
        <taxon>Alphaproteobacteria</taxon>
        <taxon>Hyphomicrobiales</taxon>
        <taxon>Rhizobiaceae</taxon>
        <taxon>Rhizobium/Agrobacterium group</taxon>
        <taxon>Rhizobium</taxon>
    </lineage>
</organism>
<keyword evidence="2" id="KW-0812">Transmembrane</keyword>
<keyword evidence="5" id="KW-1185">Reference proteome</keyword>
<evidence type="ECO:0000256" key="2">
    <source>
        <dbReference type="SAM" id="Phobius"/>
    </source>
</evidence>
<keyword evidence="2" id="KW-1133">Transmembrane helix</keyword>
<keyword evidence="2" id="KW-0472">Membrane</keyword>
<evidence type="ECO:0000313" key="4">
    <source>
        <dbReference type="EMBL" id="MDO1581080.1"/>
    </source>
</evidence>
<proteinExistence type="predicted"/>
<feature type="domain" description="AsmA" evidence="3">
    <location>
        <begin position="370"/>
        <end position="539"/>
    </location>
</feature>
<dbReference type="Proteomes" id="UP001169006">
    <property type="component" value="Unassembled WGS sequence"/>
</dbReference>
<evidence type="ECO:0000259" key="3">
    <source>
        <dbReference type="Pfam" id="PF05170"/>
    </source>
</evidence>
<sequence length="619" mass="65911">MRALKPKTRIARLAISLGLLAIIMIVLFRLVAPSLISSTLVRSRMEDAVEGWLGHDVTIEGTPDLSFWPVPTVSMRGITIRAWEAPNAPVLGRVSKLSARFSLLKALQGTPIFRDFALVNPDISVTIDKNGHFNWNGDGLLGKAIQKATGAGGRQLLAPSLDAVIGDVTVTEGIVRLTAQDGSTLVVDGVNGTLDWPNLSAAARLQLRARLRDQSVNLDLFSAQPLLFLSGRMADLDATLKSALITTRFTGNVDLSSYGFLSGDLELSIPNMESLVQRAQLNVHAADRLRDISLTSKLVRTAGALRMEQLSVAANGSHATGIMDLMLIPERPPRLTGTLAFDRLELWPLVDAVATGQHPERMEEKAMPEQGIGFDLRLSANAALLGPLPLDNAAISIVSNAEQSRLEILDSDLHNGTLRGLVSTVTTPSPGVDMRLMVKNIGFDTLAKDMSWTTPMISGTGSVTLDLHATKPLQSIGAKDMTGSLKISADNGRISGFNVKELRRLAGSKSYFTLGEAGSGTIDFNHLDIDTKIANGIAEIGTARSEGPQQSISLTGVIPYETGGLALSSTIIDATTAALPPLNLFIGGAWPNPILWPLPQGAPAPGQAQPQDIDGTKQP</sequence>
<accession>A0ABT8SRN1</accession>
<comment type="caution">
    <text evidence="4">The sequence shown here is derived from an EMBL/GenBank/DDBJ whole genome shotgun (WGS) entry which is preliminary data.</text>
</comment>
<dbReference type="PANTHER" id="PTHR30441:SF4">
    <property type="entry name" value="PROTEIN ASMA"/>
    <property type="match status" value="1"/>
</dbReference>
<reference evidence="4" key="1">
    <citation type="journal article" date="2015" name="Int. J. Syst. Evol. Microbiol.">
        <title>Rhizobium oryzicola sp. nov., potential plant-growth-promoting endophytic bacteria isolated from rice roots.</title>
        <authorList>
            <person name="Zhang X.X."/>
            <person name="Gao J.S."/>
            <person name="Cao Y.H."/>
            <person name="Sheirdil R.A."/>
            <person name="Wang X.C."/>
            <person name="Zhang L."/>
        </authorList>
    </citation>
    <scope>NUCLEOTIDE SEQUENCE</scope>
    <source>
        <strain evidence="4">05753</strain>
    </source>
</reference>
<reference evidence="4" key="2">
    <citation type="submission" date="2023-07" db="EMBL/GenBank/DDBJ databases">
        <authorList>
            <person name="Sun H."/>
        </authorList>
    </citation>
    <scope>NUCLEOTIDE SEQUENCE</scope>
    <source>
        <strain evidence="4">05753</strain>
    </source>
</reference>
<dbReference type="EMBL" id="JAUKWQ010000001">
    <property type="protein sequence ID" value="MDO1581080.1"/>
    <property type="molecule type" value="Genomic_DNA"/>
</dbReference>
<dbReference type="InterPro" id="IPR052894">
    <property type="entry name" value="AsmA-related"/>
</dbReference>
<gene>
    <name evidence="4" type="ORF">Q2T52_03135</name>
</gene>
<name>A0ABT8SRN1_9HYPH</name>
<feature type="transmembrane region" description="Helical" evidence="2">
    <location>
        <begin position="12"/>
        <end position="32"/>
    </location>
</feature>
<dbReference type="RefSeq" id="WP_302075211.1">
    <property type="nucleotide sequence ID" value="NZ_JAUKWQ010000001.1"/>
</dbReference>